<evidence type="ECO:0000256" key="1">
    <source>
        <dbReference type="ARBA" id="ARBA00007435"/>
    </source>
</evidence>
<organism evidence="3 4">
    <name type="scientific">Niabella pedocola</name>
    <dbReference type="NCBI Taxonomy" id="1752077"/>
    <lineage>
        <taxon>Bacteria</taxon>
        <taxon>Pseudomonadati</taxon>
        <taxon>Bacteroidota</taxon>
        <taxon>Chitinophagia</taxon>
        <taxon>Chitinophagales</taxon>
        <taxon>Chitinophagaceae</taxon>
        <taxon>Niabella</taxon>
    </lineage>
</organism>
<name>A0ABS8PPR2_9BACT</name>
<evidence type="ECO:0000313" key="4">
    <source>
        <dbReference type="Proteomes" id="UP001199816"/>
    </source>
</evidence>
<dbReference type="Pfam" id="PF01541">
    <property type="entry name" value="GIY-YIG"/>
    <property type="match status" value="1"/>
</dbReference>
<gene>
    <name evidence="3" type="ORF">LQ567_08255</name>
</gene>
<protein>
    <submittedName>
        <fullName evidence="3">GIY-YIG nuclease family protein</fullName>
    </submittedName>
</protein>
<accession>A0ABS8PPR2</accession>
<feature type="domain" description="GIY-YIG" evidence="2">
    <location>
        <begin position="3"/>
        <end position="80"/>
    </location>
</feature>
<comment type="caution">
    <text evidence="3">The sequence shown here is derived from an EMBL/GenBank/DDBJ whole genome shotgun (WGS) entry which is preliminary data.</text>
</comment>
<keyword evidence="4" id="KW-1185">Reference proteome</keyword>
<dbReference type="EMBL" id="JAJNEC010000005">
    <property type="protein sequence ID" value="MCD2422749.1"/>
    <property type="molecule type" value="Genomic_DNA"/>
</dbReference>
<evidence type="ECO:0000313" key="3">
    <source>
        <dbReference type="EMBL" id="MCD2422749.1"/>
    </source>
</evidence>
<dbReference type="InterPro" id="IPR035901">
    <property type="entry name" value="GIY-YIG_endonuc_sf"/>
</dbReference>
<dbReference type="Gene3D" id="3.40.1440.10">
    <property type="entry name" value="GIY-YIG endonuclease"/>
    <property type="match status" value="1"/>
</dbReference>
<dbReference type="PROSITE" id="PS50164">
    <property type="entry name" value="GIY_YIG"/>
    <property type="match status" value="1"/>
</dbReference>
<comment type="similarity">
    <text evidence="1">Belongs to the UPF0213 family.</text>
</comment>
<dbReference type="SUPFAM" id="SSF82771">
    <property type="entry name" value="GIY-YIG endonuclease"/>
    <property type="match status" value="1"/>
</dbReference>
<dbReference type="PANTHER" id="PTHR34477">
    <property type="entry name" value="UPF0213 PROTEIN YHBQ"/>
    <property type="match status" value="1"/>
</dbReference>
<reference evidence="3 4" key="1">
    <citation type="submission" date="2021-11" db="EMBL/GenBank/DDBJ databases">
        <title>Genomic of Niabella pedocola.</title>
        <authorList>
            <person name="Wu T."/>
        </authorList>
    </citation>
    <scope>NUCLEOTIDE SEQUENCE [LARGE SCALE GENOMIC DNA]</scope>
    <source>
        <strain evidence="3 4">JCM 31011</strain>
    </source>
</reference>
<dbReference type="InterPro" id="IPR000305">
    <property type="entry name" value="GIY-YIG_endonuc"/>
</dbReference>
<sequence length="105" mass="12722">MKKGGFIYVLTNKLKTVLYIGVTSNLRARLWEHAHHENQNSFTDQYNVTCLVYYEWFDSIIAAIEREKQLKRWSRTKKIALVKVKNPEWRFLNEEVYEEIYSLLY</sequence>
<dbReference type="CDD" id="cd10448">
    <property type="entry name" value="GIY-YIG_unchar_3"/>
    <property type="match status" value="1"/>
</dbReference>
<dbReference type="PANTHER" id="PTHR34477:SF5">
    <property type="entry name" value="BSL5627 PROTEIN"/>
    <property type="match status" value="1"/>
</dbReference>
<dbReference type="InterPro" id="IPR050190">
    <property type="entry name" value="UPF0213_domain"/>
</dbReference>
<dbReference type="RefSeq" id="WP_231004026.1">
    <property type="nucleotide sequence ID" value="NZ_JAJNEC010000005.1"/>
</dbReference>
<proteinExistence type="inferred from homology"/>
<evidence type="ECO:0000259" key="2">
    <source>
        <dbReference type="PROSITE" id="PS50164"/>
    </source>
</evidence>
<dbReference type="Proteomes" id="UP001199816">
    <property type="component" value="Unassembled WGS sequence"/>
</dbReference>